<evidence type="ECO:0000256" key="2">
    <source>
        <dbReference type="ARBA" id="ARBA00004496"/>
    </source>
</evidence>
<keyword evidence="12 23" id="KW-1133">Transmembrane helix</keyword>
<feature type="transmembrane region" description="Helical" evidence="23">
    <location>
        <begin position="475"/>
        <end position="497"/>
    </location>
</feature>
<evidence type="ECO:0000256" key="21">
    <source>
        <dbReference type="ARBA" id="ARBA00069705"/>
    </source>
</evidence>
<sequence>MSRGAKPKQTSYAEGEEIMAKWPGSALWYEAVVLSTNYEGDLFQLRFPDGQENEVPYSHLSKKARFRSRSQSPSRRRKTSPGRRRRSRSKSPSRKKAPSSPQRSPGRPKRVSSQQSAVVKDLDEKPATEKGTVTVTTKTKMSKTPPRTAVGQQLEARVTRSALKQLEKQGVDTQGIRKGLGEGLDERKPSKAHGYAFGGPIGVFFLMLSLPLVVFVTYLYCNKKKCYRVSEILKNPKIKLPSAKEFFDPEAAAMIYGWIAFQAFLSLLPLGKVVEGLPLQDRTKLKYRLNGFSALLISLATFAACLYFKLPIAKLIHGKFLGLITHALLLSFILSVLLFIKSYVEKTGISVLGNTGNPIYDFFMGRQLNPRIGSFDIKSFCELRPGLIGLVIIDLAMLLVMYEKTNVATNGALLLICSFHFLYIVDALWFEGAMLSTPDITYEGFGFMLAFGDLVWVPFIFSIQSRFLAEYPHKISLWLAVFVFVLNTVGFIIYRVANLQKDLFRQNPSHPAVQHLESMATLVPGSRLLISGWWGYVRHPNYLGDILMGIAWSLTCGFTHAIPYLYPVYLTILLMYRSCRFEAHCREKYGLTWEEYCKRVRYRIFPNIF</sequence>
<comment type="similarity">
    <text evidence="4">Belongs to the ERG4/ERG24 family.</text>
</comment>
<proteinExistence type="inferred from homology"/>
<evidence type="ECO:0000256" key="3">
    <source>
        <dbReference type="ARBA" id="ARBA00004770"/>
    </source>
</evidence>
<protein>
    <recommendedName>
        <fullName evidence="21">Delta(14)-sterol reductase</fullName>
        <ecNumber evidence="5">1.3.1.70</ecNumber>
    </recommendedName>
    <alternativeName>
        <fullName evidence="19">C-14 sterol reductase</fullName>
    </alternativeName>
    <alternativeName>
        <fullName evidence="20">Sterol C14-reductase</fullName>
    </alternativeName>
</protein>
<dbReference type="InterPro" id="IPR018083">
    <property type="entry name" value="Sterol_reductase_CS"/>
</dbReference>
<keyword evidence="8 23" id="KW-0812">Transmembrane</keyword>
<feature type="transmembrane region" description="Helical" evidence="23">
    <location>
        <begin position="550"/>
        <end position="576"/>
    </location>
</feature>
<dbReference type="GO" id="GO:0005637">
    <property type="term" value="C:nuclear inner membrane"/>
    <property type="evidence" value="ECO:0007669"/>
    <property type="project" value="TreeGrafter"/>
</dbReference>
<dbReference type="AlphaFoldDB" id="A0A6S7JJU9"/>
<evidence type="ECO:0000256" key="4">
    <source>
        <dbReference type="ARBA" id="ARBA00005402"/>
    </source>
</evidence>
<comment type="caution">
    <text evidence="25">The sequence shown here is derived from an EMBL/GenBank/DDBJ whole genome shotgun (WGS) entry which is preliminary data.</text>
</comment>
<evidence type="ECO:0000256" key="23">
    <source>
        <dbReference type="SAM" id="Phobius"/>
    </source>
</evidence>
<keyword evidence="9" id="KW-0152">Cholesterol biosynthesis</keyword>
<dbReference type="PANTHER" id="PTHR21257">
    <property type="entry name" value="DELTA(14)-STEROL REDUCTASE"/>
    <property type="match status" value="1"/>
</dbReference>
<keyword evidence="13" id="KW-0560">Oxidoreductase</keyword>
<evidence type="ECO:0000256" key="20">
    <source>
        <dbReference type="ARBA" id="ARBA00031227"/>
    </source>
</evidence>
<feature type="transmembrane region" description="Helical" evidence="23">
    <location>
        <begin position="407"/>
        <end position="425"/>
    </location>
</feature>
<dbReference type="GO" id="GO:0006695">
    <property type="term" value="P:cholesterol biosynthetic process"/>
    <property type="evidence" value="ECO:0007669"/>
    <property type="project" value="UniProtKB-UniPathway"/>
</dbReference>
<dbReference type="PROSITE" id="PS01017">
    <property type="entry name" value="STEROL_REDUCT_1"/>
    <property type="match status" value="1"/>
</dbReference>
<keyword evidence="11" id="KW-0752">Steroid biosynthesis</keyword>
<dbReference type="GO" id="GO:0005789">
    <property type="term" value="C:endoplasmic reticulum membrane"/>
    <property type="evidence" value="ECO:0007669"/>
    <property type="project" value="TreeGrafter"/>
</dbReference>
<evidence type="ECO:0000256" key="12">
    <source>
        <dbReference type="ARBA" id="ARBA00022989"/>
    </source>
</evidence>
<evidence type="ECO:0000256" key="18">
    <source>
        <dbReference type="ARBA" id="ARBA00023221"/>
    </source>
</evidence>
<evidence type="ECO:0000256" key="17">
    <source>
        <dbReference type="ARBA" id="ARBA00023166"/>
    </source>
</evidence>
<dbReference type="FunFam" id="1.20.120.1630:FF:000011">
    <property type="entry name" value="Delta(14)-sterol reductase"/>
    <property type="match status" value="1"/>
</dbReference>
<evidence type="ECO:0000256" key="6">
    <source>
        <dbReference type="ARBA" id="ARBA00022490"/>
    </source>
</evidence>
<keyword evidence="18" id="KW-0753">Steroid metabolism</keyword>
<evidence type="ECO:0000313" key="26">
    <source>
        <dbReference type="Proteomes" id="UP001152795"/>
    </source>
</evidence>
<evidence type="ECO:0000259" key="24">
    <source>
        <dbReference type="Pfam" id="PF09465"/>
    </source>
</evidence>
<keyword evidence="7" id="KW-0444">Lipid biosynthesis</keyword>
<comment type="pathway">
    <text evidence="3">Steroid biosynthesis; cholesterol biosynthesis.</text>
</comment>
<dbReference type="Pfam" id="PF09465">
    <property type="entry name" value="LBR_tudor"/>
    <property type="match status" value="1"/>
</dbReference>
<dbReference type="InterPro" id="IPR019023">
    <property type="entry name" value="Lamin-B_rcpt_of_tudor"/>
</dbReference>
<dbReference type="InterPro" id="IPR001171">
    <property type="entry name" value="ERG24_DHCR-like"/>
</dbReference>
<evidence type="ECO:0000256" key="13">
    <source>
        <dbReference type="ARBA" id="ARBA00023002"/>
    </source>
</evidence>
<feature type="transmembrane region" description="Helical" evidence="23">
    <location>
        <begin position="320"/>
        <end position="340"/>
    </location>
</feature>
<evidence type="ECO:0000256" key="15">
    <source>
        <dbReference type="ARBA" id="ARBA00023098"/>
    </source>
</evidence>
<keyword evidence="26" id="KW-1185">Reference proteome</keyword>
<dbReference type="GO" id="GO:0050613">
    <property type="term" value="F:Delta14-sterol reductase activity"/>
    <property type="evidence" value="ECO:0007669"/>
    <property type="project" value="UniProtKB-EC"/>
</dbReference>
<evidence type="ECO:0000256" key="19">
    <source>
        <dbReference type="ARBA" id="ARBA00030165"/>
    </source>
</evidence>
<evidence type="ECO:0000256" key="22">
    <source>
        <dbReference type="SAM" id="MobiDB-lite"/>
    </source>
</evidence>
<evidence type="ECO:0000256" key="8">
    <source>
        <dbReference type="ARBA" id="ARBA00022692"/>
    </source>
</evidence>
<dbReference type="PANTHER" id="PTHR21257:SF52">
    <property type="entry name" value="DELTA(14)-STEROL REDUCTASE TM7SF2"/>
    <property type="match status" value="1"/>
</dbReference>
<reference evidence="25" key="1">
    <citation type="submission" date="2020-04" db="EMBL/GenBank/DDBJ databases">
        <authorList>
            <person name="Alioto T."/>
            <person name="Alioto T."/>
            <person name="Gomez Garrido J."/>
        </authorList>
    </citation>
    <scope>NUCLEOTIDE SEQUENCE</scope>
    <source>
        <strain evidence="25">A484AB</strain>
    </source>
</reference>
<feature type="domain" description="Lamin-B receptor of TUDOR" evidence="24">
    <location>
        <begin position="10"/>
        <end position="54"/>
    </location>
</feature>
<dbReference type="EC" id="1.3.1.70" evidence="5"/>
<keyword evidence="10" id="KW-0521">NADP</keyword>
<evidence type="ECO:0000256" key="11">
    <source>
        <dbReference type="ARBA" id="ARBA00022955"/>
    </source>
</evidence>
<evidence type="ECO:0000256" key="14">
    <source>
        <dbReference type="ARBA" id="ARBA00023011"/>
    </source>
</evidence>
<keyword evidence="17" id="KW-1207">Sterol metabolism</keyword>
<keyword evidence="16 23" id="KW-0472">Membrane</keyword>
<keyword evidence="9" id="KW-0153">Cholesterol metabolism</keyword>
<feature type="transmembrane region" description="Helical" evidence="23">
    <location>
        <begin position="251"/>
        <end position="271"/>
    </location>
</feature>
<keyword evidence="6" id="KW-0963">Cytoplasm</keyword>
<dbReference type="EMBL" id="CACRXK020009332">
    <property type="protein sequence ID" value="CAB4016952.1"/>
    <property type="molecule type" value="Genomic_DNA"/>
</dbReference>
<accession>A0A6S7JJU9</accession>
<dbReference type="OrthoDB" id="5326588at2759"/>
<feature type="transmembrane region" description="Helical" evidence="23">
    <location>
        <begin position="195"/>
        <end position="221"/>
    </location>
</feature>
<comment type="subcellular location">
    <subcellularLocation>
        <location evidence="2">Cytoplasm</location>
    </subcellularLocation>
    <subcellularLocation>
        <location evidence="1">Membrane</location>
        <topology evidence="1">Multi-pass membrane protein</topology>
    </subcellularLocation>
</comment>
<feature type="compositionally biased region" description="Low complexity" evidence="22">
    <location>
        <begin position="129"/>
        <end position="148"/>
    </location>
</feature>
<name>A0A6S7JJU9_PARCT</name>
<evidence type="ECO:0000256" key="5">
    <source>
        <dbReference type="ARBA" id="ARBA00012413"/>
    </source>
</evidence>
<evidence type="ECO:0000256" key="1">
    <source>
        <dbReference type="ARBA" id="ARBA00004141"/>
    </source>
</evidence>
<dbReference type="Gene3D" id="2.30.30.140">
    <property type="match status" value="1"/>
</dbReference>
<feature type="transmembrane region" description="Helical" evidence="23">
    <location>
        <begin position="445"/>
        <end position="463"/>
    </location>
</feature>
<feature type="compositionally biased region" description="Basic residues" evidence="22">
    <location>
        <begin position="60"/>
        <end position="97"/>
    </location>
</feature>
<evidence type="ECO:0000256" key="9">
    <source>
        <dbReference type="ARBA" id="ARBA00022778"/>
    </source>
</evidence>
<dbReference type="Proteomes" id="UP001152795">
    <property type="component" value="Unassembled WGS sequence"/>
</dbReference>
<feature type="region of interest" description="Disordered" evidence="22">
    <location>
        <begin position="52"/>
        <end position="151"/>
    </location>
</feature>
<dbReference type="UniPathway" id="UPA00063"/>
<dbReference type="SUPFAM" id="SSF63748">
    <property type="entry name" value="Tudor/PWWP/MBT"/>
    <property type="match status" value="1"/>
</dbReference>
<evidence type="ECO:0000256" key="16">
    <source>
        <dbReference type="ARBA" id="ARBA00023136"/>
    </source>
</evidence>
<keyword evidence="25" id="KW-0675">Receptor</keyword>
<dbReference type="Pfam" id="PF01222">
    <property type="entry name" value="ERG4_ERG24"/>
    <property type="match status" value="1"/>
</dbReference>
<organism evidence="25 26">
    <name type="scientific">Paramuricea clavata</name>
    <name type="common">Red gorgonian</name>
    <name type="synonym">Violescent sea-whip</name>
    <dbReference type="NCBI Taxonomy" id="317549"/>
    <lineage>
        <taxon>Eukaryota</taxon>
        <taxon>Metazoa</taxon>
        <taxon>Cnidaria</taxon>
        <taxon>Anthozoa</taxon>
        <taxon>Octocorallia</taxon>
        <taxon>Malacalcyonacea</taxon>
        <taxon>Plexauridae</taxon>
        <taxon>Paramuricea</taxon>
    </lineage>
</organism>
<evidence type="ECO:0000256" key="10">
    <source>
        <dbReference type="ARBA" id="ARBA00022857"/>
    </source>
</evidence>
<evidence type="ECO:0000256" key="7">
    <source>
        <dbReference type="ARBA" id="ARBA00022516"/>
    </source>
</evidence>
<keyword evidence="15" id="KW-0443">Lipid metabolism</keyword>
<evidence type="ECO:0000313" key="25">
    <source>
        <dbReference type="EMBL" id="CAB4016952.1"/>
    </source>
</evidence>
<feature type="transmembrane region" description="Helical" evidence="23">
    <location>
        <begin position="291"/>
        <end position="308"/>
    </location>
</feature>
<gene>
    <name evidence="25" type="ORF">PACLA_8A058027</name>
</gene>
<keyword evidence="14" id="KW-0756">Sterol biosynthesis</keyword>
<dbReference type="Gene3D" id="1.20.120.1630">
    <property type="match status" value="1"/>
</dbReference>